<reference evidence="2 3" key="1">
    <citation type="submission" date="2019-02" db="EMBL/GenBank/DDBJ databases">
        <title>Kribbella capetownensis sp. nov. and Kribbella speibonae sp. nov., isolated from soil.</title>
        <authorList>
            <person name="Curtis S.M."/>
            <person name="Norton I."/>
            <person name="Everest G.J."/>
            <person name="Meyers P.R."/>
        </authorList>
    </citation>
    <scope>NUCLEOTIDE SEQUENCE [LARGE SCALE GENOMIC DNA]</scope>
    <source>
        <strain evidence="2 3">YM53</strain>
    </source>
</reference>
<sequence>MTEERATAGEFEQADWRVVDGGASAWYDAPSLSVGAELVARIAALTGGGGLPDVDLRAGGVRVRIARPLEDLTAADVELARGVSAAARELGLAADPAALQVVRLVIDAADAPSVKAFWQTTLAYEPVGADGLRDPLRRDPAVSFRGLDEPQPLRNRIHVDIGRDSAAVAAVRATLGQEPFGAYELTLADDEGNEADVVPGGELSTETADWLANFGGMAFYPTTSAEQAVGLVTAVARLADDGGVPVLVDVRPDGVTIDSGKDQWEDDDGAPRPAFVDLAAGIQKAAGELGLSADPTRLRFVQLGFDAVDVPAVRAFWTALLGYEHDPRQFLSDIYDPRRLNPVLFFQQLDPADEPRHHHRNRLHLELAVPQDQAQPRLEVALAAGGRLISNHQLADPQGNEVAIITDL</sequence>
<dbReference type="Pfam" id="PF18029">
    <property type="entry name" value="Glyoxalase_6"/>
    <property type="match status" value="2"/>
</dbReference>
<keyword evidence="3" id="KW-1185">Reference proteome</keyword>
<feature type="domain" description="Glyoxalase-like" evidence="1">
    <location>
        <begin position="104"/>
        <end position="198"/>
    </location>
</feature>
<dbReference type="PANTHER" id="PTHR35908:SF1">
    <property type="entry name" value="CONSERVED PROTEIN"/>
    <property type="match status" value="1"/>
</dbReference>
<dbReference type="PANTHER" id="PTHR35908">
    <property type="entry name" value="HYPOTHETICAL FUSION PROTEIN"/>
    <property type="match status" value="1"/>
</dbReference>
<dbReference type="Gene3D" id="3.10.180.10">
    <property type="entry name" value="2,3-Dihydroxybiphenyl 1,2-Dioxygenase, domain 1"/>
    <property type="match status" value="2"/>
</dbReference>
<dbReference type="InterPro" id="IPR041581">
    <property type="entry name" value="Glyoxalase_6"/>
</dbReference>
<dbReference type="Proteomes" id="UP000293342">
    <property type="component" value="Unassembled WGS sequence"/>
</dbReference>
<feature type="domain" description="Glyoxalase-like" evidence="1">
    <location>
        <begin position="303"/>
        <end position="404"/>
    </location>
</feature>
<proteinExistence type="predicted"/>
<dbReference type="InterPro" id="IPR029068">
    <property type="entry name" value="Glyas_Bleomycin-R_OHBP_Dase"/>
</dbReference>
<evidence type="ECO:0000259" key="1">
    <source>
        <dbReference type="Pfam" id="PF18029"/>
    </source>
</evidence>
<dbReference type="EMBL" id="SJKD01000006">
    <property type="protein sequence ID" value="TCC46826.1"/>
    <property type="molecule type" value="Genomic_DNA"/>
</dbReference>
<name>A0A4R0JPC5_9ACTN</name>
<gene>
    <name evidence="2" type="ORF">E0H75_27695</name>
</gene>
<evidence type="ECO:0000313" key="3">
    <source>
        <dbReference type="Proteomes" id="UP000293342"/>
    </source>
</evidence>
<evidence type="ECO:0000313" key="2">
    <source>
        <dbReference type="EMBL" id="TCC46826.1"/>
    </source>
</evidence>
<dbReference type="SUPFAM" id="SSF54593">
    <property type="entry name" value="Glyoxalase/Bleomycin resistance protein/Dihydroxybiphenyl dioxygenase"/>
    <property type="match status" value="1"/>
</dbReference>
<comment type="caution">
    <text evidence="2">The sequence shown here is derived from an EMBL/GenBank/DDBJ whole genome shotgun (WGS) entry which is preliminary data.</text>
</comment>
<protein>
    <recommendedName>
        <fullName evidence="1">Glyoxalase-like domain-containing protein</fullName>
    </recommendedName>
</protein>
<dbReference type="RefSeq" id="WP_131516557.1">
    <property type="nucleotide sequence ID" value="NZ_SJKD01000006.1"/>
</dbReference>
<dbReference type="AlphaFoldDB" id="A0A4R0JPC5"/>
<dbReference type="OrthoDB" id="15077at2"/>
<organism evidence="2 3">
    <name type="scientific">Kribbella capetownensis</name>
    <dbReference type="NCBI Taxonomy" id="1572659"/>
    <lineage>
        <taxon>Bacteria</taxon>
        <taxon>Bacillati</taxon>
        <taxon>Actinomycetota</taxon>
        <taxon>Actinomycetes</taxon>
        <taxon>Propionibacteriales</taxon>
        <taxon>Kribbellaceae</taxon>
        <taxon>Kribbella</taxon>
    </lineage>
</organism>
<accession>A0A4R0JPC5</accession>